<comment type="caution">
    <text evidence="1">The sequence shown here is derived from an EMBL/GenBank/DDBJ whole genome shotgun (WGS) entry which is preliminary data.</text>
</comment>
<accession>A0A7W6BU76</accession>
<evidence type="ECO:0000313" key="1">
    <source>
        <dbReference type="EMBL" id="MBB3928898.1"/>
    </source>
</evidence>
<name>A0A7W6BU76_9SPHN</name>
<reference evidence="1 2" key="1">
    <citation type="submission" date="2020-08" db="EMBL/GenBank/DDBJ databases">
        <title>Genomic Encyclopedia of Type Strains, Phase IV (KMG-IV): sequencing the most valuable type-strain genomes for metagenomic binning, comparative biology and taxonomic classification.</title>
        <authorList>
            <person name="Goeker M."/>
        </authorList>
    </citation>
    <scope>NUCLEOTIDE SEQUENCE [LARGE SCALE GENOMIC DNA]</scope>
    <source>
        <strain evidence="1 2">DSM 26189</strain>
    </source>
</reference>
<dbReference type="EMBL" id="JACIDT010000043">
    <property type="protein sequence ID" value="MBB3928898.1"/>
    <property type="molecule type" value="Genomic_DNA"/>
</dbReference>
<keyword evidence="2" id="KW-1185">Reference proteome</keyword>
<dbReference type="AlphaFoldDB" id="A0A7W6BU76"/>
<gene>
    <name evidence="1" type="ORF">GGR43_004643</name>
</gene>
<dbReference type="Proteomes" id="UP000571950">
    <property type="component" value="Unassembled WGS sequence"/>
</dbReference>
<organism evidence="1 2">
    <name type="scientific">Sphingobium jiangsuense</name>
    <dbReference type="NCBI Taxonomy" id="870476"/>
    <lineage>
        <taxon>Bacteria</taxon>
        <taxon>Pseudomonadati</taxon>
        <taxon>Pseudomonadota</taxon>
        <taxon>Alphaproteobacteria</taxon>
        <taxon>Sphingomonadales</taxon>
        <taxon>Sphingomonadaceae</taxon>
        <taxon>Sphingobium</taxon>
    </lineage>
</organism>
<proteinExistence type="predicted"/>
<sequence length="42" mass="4542">MALTASSSAGEVEIARLRRLTCAVARLLDQWEADLVPRTEAA</sequence>
<protein>
    <submittedName>
        <fullName evidence="1">Uncharacterized protein</fullName>
    </submittedName>
</protein>
<evidence type="ECO:0000313" key="2">
    <source>
        <dbReference type="Proteomes" id="UP000571950"/>
    </source>
</evidence>